<keyword evidence="8" id="KW-1185">Reference proteome</keyword>
<protein>
    <submittedName>
        <fullName evidence="7">ErmE/ErmH/ErmO/ErmR family 23S rRNA (Adenine(2058)-N(6))-methyltransferase</fullName>
    </submittedName>
</protein>
<feature type="binding site" evidence="5">
    <location>
        <position position="67"/>
    </location>
    <ligand>
        <name>S-adenosyl-L-methionine</name>
        <dbReference type="ChEBI" id="CHEBI:59789"/>
    </ligand>
</feature>
<feature type="binding site" evidence="5">
    <location>
        <position position="19"/>
    </location>
    <ligand>
        <name>S-adenosyl-L-methionine</name>
        <dbReference type="ChEBI" id="CHEBI:59789"/>
    </ligand>
</feature>
<keyword evidence="4 5" id="KW-0694">RNA-binding</keyword>
<evidence type="ECO:0000256" key="5">
    <source>
        <dbReference type="PROSITE-ProRule" id="PRU01026"/>
    </source>
</evidence>
<evidence type="ECO:0000256" key="4">
    <source>
        <dbReference type="ARBA" id="ARBA00022884"/>
    </source>
</evidence>
<dbReference type="NCBIfam" id="NF000499">
    <property type="entry name" value="Erm23S_rRNA_broad"/>
    <property type="match status" value="1"/>
</dbReference>
<accession>A0ABW6WXT7</accession>
<dbReference type="Pfam" id="PF00398">
    <property type="entry name" value="RrnaAD"/>
    <property type="match status" value="1"/>
</dbReference>
<dbReference type="Gene3D" id="3.40.50.150">
    <property type="entry name" value="Vaccinia Virus protein VP39"/>
    <property type="match status" value="1"/>
</dbReference>
<evidence type="ECO:0000256" key="2">
    <source>
        <dbReference type="ARBA" id="ARBA00022679"/>
    </source>
</evidence>
<dbReference type="PROSITE" id="PS51689">
    <property type="entry name" value="SAM_RNA_A_N6_MT"/>
    <property type="match status" value="1"/>
</dbReference>
<feature type="binding site" evidence="5">
    <location>
        <position position="46"/>
    </location>
    <ligand>
        <name>S-adenosyl-L-methionine</name>
        <dbReference type="ChEBI" id="CHEBI:59789"/>
    </ligand>
</feature>
<dbReference type="InterPro" id="IPR001737">
    <property type="entry name" value="KsgA/Erm"/>
</dbReference>
<dbReference type="EMBL" id="JBIAZU010000011">
    <property type="protein sequence ID" value="MFF5297435.1"/>
    <property type="molecule type" value="Genomic_DNA"/>
</dbReference>
<gene>
    <name evidence="7" type="primary">erm</name>
    <name evidence="7" type="ORF">ACFY35_49075</name>
</gene>
<feature type="binding site" evidence="5">
    <location>
        <position position="21"/>
    </location>
    <ligand>
        <name>S-adenosyl-L-methionine</name>
        <dbReference type="ChEBI" id="CHEBI:59789"/>
    </ligand>
</feature>
<proteinExistence type="inferred from homology"/>
<dbReference type="PROSITE" id="PS01131">
    <property type="entry name" value="RRNA_A_DIMETH"/>
    <property type="match status" value="1"/>
</dbReference>
<dbReference type="SUPFAM" id="SSF53335">
    <property type="entry name" value="S-adenosyl-L-methionine-dependent methyltransferases"/>
    <property type="match status" value="1"/>
</dbReference>
<keyword evidence="3 5" id="KW-0949">S-adenosyl-L-methionine</keyword>
<comment type="caution">
    <text evidence="7">The sequence shown here is derived from an EMBL/GenBank/DDBJ whole genome shotgun (WGS) entry which is preliminary data.</text>
</comment>
<dbReference type="RefSeq" id="WP_026205749.1">
    <property type="nucleotide sequence ID" value="NZ_JBIAZU010000011.1"/>
</dbReference>
<dbReference type="SMART" id="SM00650">
    <property type="entry name" value="rADc"/>
    <property type="match status" value="1"/>
</dbReference>
<feature type="domain" description="Ribosomal RNA adenine methylase transferase N-terminal" evidence="6">
    <location>
        <begin position="26"/>
        <end position="186"/>
    </location>
</feature>
<feature type="binding site" evidence="5">
    <location>
        <position position="88"/>
    </location>
    <ligand>
        <name>S-adenosyl-L-methionine</name>
        <dbReference type="ChEBI" id="CHEBI:59789"/>
    </ligand>
</feature>
<keyword evidence="1 5" id="KW-0489">Methyltransferase</keyword>
<evidence type="ECO:0000259" key="6">
    <source>
        <dbReference type="SMART" id="SM00650"/>
    </source>
</evidence>
<feature type="binding site" evidence="5">
    <location>
        <position position="104"/>
    </location>
    <ligand>
        <name>S-adenosyl-L-methionine</name>
        <dbReference type="ChEBI" id="CHEBI:59789"/>
    </ligand>
</feature>
<dbReference type="PANTHER" id="PTHR11727">
    <property type="entry name" value="DIMETHYLADENOSINE TRANSFERASE"/>
    <property type="match status" value="1"/>
</dbReference>
<dbReference type="Proteomes" id="UP001602245">
    <property type="component" value="Unassembled WGS sequence"/>
</dbReference>
<organism evidence="7 8">
    <name type="scientific">Paractinoplanes globisporus</name>
    <dbReference type="NCBI Taxonomy" id="113565"/>
    <lineage>
        <taxon>Bacteria</taxon>
        <taxon>Bacillati</taxon>
        <taxon>Actinomycetota</taxon>
        <taxon>Actinomycetes</taxon>
        <taxon>Micromonosporales</taxon>
        <taxon>Micromonosporaceae</taxon>
        <taxon>Paractinoplanes</taxon>
    </lineage>
</organism>
<dbReference type="PANTHER" id="PTHR11727:SF7">
    <property type="entry name" value="DIMETHYLADENOSINE TRANSFERASE-RELATED"/>
    <property type="match status" value="1"/>
</dbReference>
<evidence type="ECO:0000256" key="1">
    <source>
        <dbReference type="ARBA" id="ARBA00022603"/>
    </source>
</evidence>
<evidence type="ECO:0000313" key="8">
    <source>
        <dbReference type="Proteomes" id="UP001602245"/>
    </source>
</evidence>
<dbReference type="InterPro" id="IPR020598">
    <property type="entry name" value="rRNA_Ade_methylase_Trfase_N"/>
</dbReference>
<dbReference type="InterPro" id="IPR029063">
    <property type="entry name" value="SAM-dependent_MTases_sf"/>
</dbReference>
<evidence type="ECO:0000313" key="7">
    <source>
        <dbReference type="EMBL" id="MFF5297435.1"/>
    </source>
</evidence>
<evidence type="ECO:0000256" key="3">
    <source>
        <dbReference type="ARBA" id="ARBA00022691"/>
    </source>
</evidence>
<keyword evidence="2 5" id="KW-0808">Transferase</keyword>
<dbReference type="NCBIfam" id="NF000337">
    <property type="entry name" value="erm_SHROVE"/>
    <property type="match status" value="1"/>
</dbReference>
<dbReference type="InterPro" id="IPR020596">
    <property type="entry name" value="rRNA_Ade_Mease_Trfase_CS"/>
</dbReference>
<sequence>MAAPSRREHTRARRTLGQNFLADPAAARRLAETAVPHPRALVYEVGAGRGHLTRELLPLCGRLVAYEIDVGMAAHLPKHARLSVRTEDFLAAEPPNEDFAVAGNIPYALTAGVVRWCLAAPSLRRATLLTQIEYARKRTGDYGRWSRLTVLTWPDFTWRLAGRVPRGSFRPAPRVDGGVLQLERRPVPLVRPGLMPAWRRLVEDGFTGKGGSLHATLVRRHGRRAHGAARAARLGEDVPVGEVWPEQWLTLFRLLAPR</sequence>
<reference evidence="7 8" key="1">
    <citation type="submission" date="2024-10" db="EMBL/GenBank/DDBJ databases">
        <title>The Natural Products Discovery Center: Release of the First 8490 Sequenced Strains for Exploring Actinobacteria Biosynthetic Diversity.</title>
        <authorList>
            <person name="Kalkreuter E."/>
            <person name="Kautsar S.A."/>
            <person name="Yang D."/>
            <person name="Bader C.D."/>
            <person name="Teijaro C.N."/>
            <person name="Fluegel L."/>
            <person name="Davis C.M."/>
            <person name="Simpson J.R."/>
            <person name="Lauterbach L."/>
            <person name="Steele A.D."/>
            <person name="Gui C."/>
            <person name="Meng S."/>
            <person name="Li G."/>
            <person name="Viehrig K."/>
            <person name="Ye F."/>
            <person name="Su P."/>
            <person name="Kiefer A.F."/>
            <person name="Nichols A."/>
            <person name="Cepeda A.J."/>
            <person name="Yan W."/>
            <person name="Fan B."/>
            <person name="Jiang Y."/>
            <person name="Adhikari A."/>
            <person name="Zheng C.-J."/>
            <person name="Schuster L."/>
            <person name="Cowan T.M."/>
            <person name="Smanski M.J."/>
            <person name="Chevrette M.G."/>
            <person name="De Carvalho L.P.S."/>
            <person name="Shen B."/>
        </authorList>
    </citation>
    <scope>NUCLEOTIDE SEQUENCE [LARGE SCALE GENOMIC DNA]</scope>
    <source>
        <strain evidence="7 8">NPDC000087</strain>
    </source>
</reference>
<name>A0ABW6WXT7_9ACTN</name>
<comment type="similarity">
    <text evidence="5">Belongs to the class I-like SAM-binding methyltransferase superfamily. rRNA adenine N(6)-methyltransferase family.</text>
</comment>